<keyword evidence="2" id="KW-0812">Transmembrane</keyword>
<dbReference type="EMBL" id="KI545891">
    <property type="protein sequence ID" value="EST05494.1"/>
    <property type="molecule type" value="Genomic_DNA"/>
</dbReference>
<feature type="transmembrane region" description="Helical" evidence="2">
    <location>
        <begin position="64"/>
        <end position="83"/>
    </location>
</feature>
<protein>
    <recommendedName>
        <fullName evidence="5">VanZ-like domain-containing protein</fullName>
    </recommendedName>
</protein>
<keyword evidence="2" id="KW-0472">Membrane</keyword>
<dbReference type="OMA" id="MFYMIWD"/>
<feature type="transmembrane region" description="Helical" evidence="2">
    <location>
        <begin position="95"/>
        <end position="112"/>
    </location>
</feature>
<sequence length="303" mass="33668">MPRLETSSGWSRFTADVTSLFHPSTGTLSQRLTILRSLLLRSVRLSPPSSSTSGPALPLRIRPAFVLLNILDLLLLGILGFHPRSSTWLRLNDKLLHFICFLLATSMFYMIWDVDEPARASYLWRNASLFLTGITCFVVGGVGSEIVQSALPYKVFQWGDIVANLLGSSLGLWLSYHAEKRYRARREIERLYEPLDVEYGDAELDEEEEEGPRGILREGGATSQGAGKKKARFSDNDIWDDSVDIGAMPSTSQRSGAADPGAKVRREDLFSIDDDDEEDDGPASRSNGKPQAEEANVWKQTDA</sequence>
<dbReference type="Proteomes" id="UP000019377">
    <property type="component" value="Unassembled WGS sequence"/>
</dbReference>
<reference evidence="4" key="1">
    <citation type="journal article" date="2013" name="Genome Announc.">
        <title>Draft genome sequence of Pseudozyma brasiliensis sp. nov. strain GHG001, a high producer of endo-1,4-xylanase isolated from an insect pest of sugarcane.</title>
        <authorList>
            <person name="Oliveira J.V.D.C."/>
            <person name="dos Santos R.A.C."/>
            <person name="Borges T.A."/>
            <person name="Riano-Pachon D.M."/>
            <person name="Goldman G.H."/>
        </authorList>
    </citation>
    <scope>NUCLEOTIDE SEQUENCE [LARGE SCALE GENOMIC DNA]</scope>
    <source>
        <strain evidence="4">GHG001</strain>
    </source>
</reference>
<proteinExistence type="predicted"/>
<feature type="region of interest" description="Disordered" evidence="1">
    <location>
        <begin position="202"/>
        <end position="303"/>
    </location>
</feature>
<evidence type="ECO:0000313" key="4">
    <source>
        <dbReference type="Proteomes" id="UP000019377"/>
    </source>
</evidence>
<dbReference type="AlphaFoldDB" id="V5ETV8"/>
<feature type="compositionally biased region" description="Acidic residues" evidence="1">
    <location>
        <begin position="270"/>
        <end position="281"/>
    </location>
</feature>
<dbReference type="GeneID" id="27421329"/>
<name>V5ETV8_KALBG</name>
<dbReference type="RefSeq" id="XP_016290483.1">
    <property type="nucleotide sequence ID" value="XM_016438633.1"/>
</dbReference>
<dbReference type="eggNOG" id="ENOG502S56A">
    <property type="taxonomic scope" value="Eukaryota"/>
</dbReference>
<evidence type="ECO:0000256" key="2">
    <source>
        <dbReference type="SAM" id="Phobius"/>
    </source>
</evidence>
<dbReference type="OrthoDB" id="63581at2759"/>
<dbReference type="PANTHER" id="PTHR28008:SF1">
    <property type="entry name" value="DOMAIN PROTEIN, PUTATIVE (AFU_ORTHOLOGUE AFUA_3G10980)-RELATED"/>
    <property type="match status" value="1"/>
</dbReference>
<feature type="transmembrane region" description="Helical" evidence="2">
    <location>
        <begin position="124"/>
        <end position="143"/>
    </location>
</feature>
<keyword evidence="2" id="KW-1133">Transmembrane helix</keyword>
<gene>
    <name evidence="3" type="ORF">PSEUBRA_SCAF5g02348</name>
</gene>
<organism evidence="3 4">
    <name type="scientific">Kalmanozyma brasiliensis (strain GHG001)</name>
    <name type="common">Yeast</name>
    <name type="synonym">Pseudozyma brasiliensis</name>
    <dbReference type="NCBI Taxonomy" id="1365824"/>
    <lineage>
        <taxon>Eukaryota</taxon>
        <taxon>Fungi</taxon>
        <taxon>Dikarya</taxon>
        <taxon>Basidiomycota</taxon>
        <taxon>Ustilaginomycotina</taxon>
        <taxon>Ustilaginomycetes</taxon>
        <taxon>Ustilaginales</taxon>
        <taxon>Ustilaginaceae</taxon>
        <taxon>Kalmanozyma</taxon>
    </lineage>
</organism>
<evidence type="ECO:0008006" key="5">
    <source>
        <dbReference type="Google" id="ProtNLM"/>
    </source>
</evidence>
<dbReference type="PANTHER" id="PTHR28008">
    <property type="entry name" value="DOMAIN PROTEIN, PUTATIVE (AFU_ORTHOLOGUE AFUA_3G10980)-RELATED"/>
    <property type="match status" value="1"/>
</dbReference>
<accession>V5ETV8</accession>
<evidence type="ECO:0000313" key="3">
    <source>
        <dbReference type="EMBL" id="EST05494.1"/>
    </source>
</evidence>
<dbReference type="HOGENOM" id="CLU_062280_0_0_1"/>
<keyword evidence="4" id="KW-1185">Reference proteome</keyword>
<evidence type="ECO:0000256" key="1">
    <source>
        <dbReference type="SAM" id="MobiDB-lite"/>
    </source>
</evidence>